<evidence type="ECO:0000256" key="4">
    <source>
        <dbReference type="ARBA" id="ARBA00023163"/>
    </source>
</evidence>
<dbReference type="PROSITE" id="PS50931">
    <property type="entry name" value="HTH_LYSR"/>
    <property type="match status" value="1"/>
</dbReference>
<reference evidence="6 7" key="1">
    <citation type="submission" date="2020-08" db="EMBL/GenBank/DDBJ databases">
        <title>Genomic Encyclopedia of Type Strains, Phase IV (KMG-IV): sequencing the most valuable type-strain genomes for metagenomic binning, comparative biology and taxonomic classification.</title>
        <authorList>
            <person name="Goeker M."/>
        </authorList>
    </citation>
    <scope>NUCLEOTIDE SEQUENCE [LARGE SCALE GENOMIC DNA]</scope>
    <source>
        <strain evidence="6 7">DSM 106739</strain>
    </source>
</reference>
<keyword evidence="4" id="KW-0804">Transcription</keyword>
<feature type="domain" description="HTH lysR-type" evidence="5">
    <location>
        <begin position="1"/>
        <end position="59"/>
    </location>
</feature>
<dbReference type="Gene3D" id="1.10.10.10">
    <property type="entry name" value="Winged helix-like DNA-binding domain superfamily/Winged helix DNA-binding domain"/>
    <property type="match status" value="1"/>
</dbReference>
<evidence type="ECO:0000256" key="1">
    <source>
        <dbReference type="ARBA" id="ARBA00009437"/>
    </source>
</evidence>
<dbReference type="FunFam" id="1.10.10.10:FF:000001">
    <property type="entry name" value="LysR family transcriptional regulator"/>
    <property type="match status" value="1"/>
</dbReference>
<dbReference type="PANTHER" id="PTHR30537">
    <property type="entry name" value="HTH-TYPE TRANSCRIPTIONAL REGULATOR"/>
    <property type="match status" value="1"/>
</dbReference>
<dbReference type="SUPFAM" id="SSF46785">
    <property type="entry name" value="Winged helix' DNA-binding domain"/>
    <property type="match status" value="1"/>
</dbReference>
<evidence type="ECO:0000313" key="6">
    <source>
        <dbReference type="EMBL" id="MBB4013560.1"/>
    </source>
</evidence>
<dbReference type="InterPro" id="IPR005119">
    <property type="entry name" value="LysR_subst-bd"/>
</dbReference>
<dbReference type="GO" id="GO:0043565">
    <property type="term" value="F:sequence-specific DNA binding"/>
    <property type="evidence" value="ECO:0007669"/>
    <property type="project" value="TreeGrafter"/>
</dbReference>
<proteinExistence type="inferred from homology"/>
<dbReference type="PANTHER" id="PTHR30537:SF30">
    <property type="entry name" value="TRANSCRIPTIONAL REGULATOR-RELATED"/>
    <property type="match status" value="1"/>
</dbReference>
<dbReference type="Pfam" id="PF03466">
    <property type="entry name" value="LysR_substrate"/>
    <property type="match status" value="1"/>
</dbReference>
<dbReference type="GO" id="GO:0006351">
    <property type="term" value="P:DNA-templated transcription"/>
    <property type="evidence" value="ECO:0007669"/>
    <property type="project" value="TreeGrafter"/>
</dbReference>
<dbReference type="RefSeq" id="WP_183635421.1">
    <property type="nucleotide sequence ID" value="NZ_BAABLE010000005.1"/>
</dbReference>
<dbReference type="InterPro" id="IPR000847">
    <property type="entry name" value="LysR_HTH_N"/>
</dbReference>
<evidence type="ECO:0000256" key="3">
    <source>
        <dbReference type="ARBA" id="ARBA00023125"/>
    </source>
</evidence>
<evidence type="ECO:0000256" key="2">
    <source>
        <dbReference type="ARBA" id="ARBA00023015"/>
    </source>
</evidence>
<evidence type="ECO:0000313" key="7">
    <source>
        <dbReference type="Proteomes" id="UP000561045"/>
    </source>
</evidence>
<comment type="caution">
    <text evidence="6">The sequence shown here is derived from an EMBL/GenBank/DDBJ whole genome shotgun (WGS) entry which is preliminary data.</text>
</comment>
<organism evidence="6 7">
    <name type="scientific">Niveibacterium umoris</name>
    <dbReference type="NCBI Taxonomy" id="1193620"/>
    <lineage>
        <taxon>Bacteria</taxon>
        <taxon>Pseudomonadati</taxon>
        <taxon>Pseudomonadota</taxon>
        <taxon>Betaproteobacteria</taxon>
        <taxon>Rhodocyclales</taxon>
        <taxon>Rhodocyclaceae</taxon>
        <taxon>Niveibacterium</taxon>
    </lineage>
</organism>
<keyword evidence="3 6" id="KW-0238">DNA-binding</keyword>
<dbReference type="Pfam" id="PF00126">
    <property type="entry name" value="HTH_1"/>
    <property type="match status" value="1"/>
</dbReference>
<gene>
    <name evidence="6" type="ORF">GGR36_002906</name>
</gene>
<name>A0A840BKQ0_9RHOO</name>
<dbReference type="InterPro" id="IPR036390">
    <property type="entry name" value="WH_DNA-bd_sf"/>
</dbReference>
<dbReference type="GO" id="GO:0003700">
    <property type="term" value="F:DNA-binding transcription factor activity"/>
    <property type="evidence" value="ECO:0007669"/>
    <property type="project" value="InterPro"/>
</dbReference>
<dbReference type="InterPro" id="IPR036388">
    <property type="entry name" value="WH-like_DNA-bd_sf"/>
</dbReference>
<sequence>MDRLRAMAIFARVVDTGSMSAAARALGLSTSAVSQQIRALEADTGVVLLHRSTRRLTLTAAGSGFYEGCAEMLAAAERAEQRLAEQRDAPVGELWVTAPMSFASAHLGPALAPLLRANPQLTLRVFATDARLDLIESRIDLAIRVGALSDSSQVARRLAQWQGVLVASPAWISQNAPVREPEDLTRADFLLLTPLGEPQEVVLSRGGDVRRLRLKGRIASDSQQTTLALARLGLGIAREVDADVGDDLARGALARVLPEWTLPPVGVWAVTPQRDAQPAKVRHAIEALRHYLDARMSVVTRNPA</sequence>
<keyword evidence="2" id="KW-0805">Transcription regulation</keyword>
<dbReference type="Proteomes" id="UP000561045">
    <property type="component" value="Unassembled WGS sequence"/>
</dbReference>
<keyword evidence="7" id="KW-1185">Reference proteome</keyword>
<dbReference type="AlphaFoldDB" id="A0A840BKQ0"/>
<dbReference type="EMBL" id="JACIET010000002">
    <property type="protein sequence ID" value="MBB4013560.1"/>
    <property type="molecule type" value="Genomic_DNA"/>
</dbReference>
<protein>
    <submittedName>
        <fullName evidence="6">DNA-binding transcriptional LysR family regulator</fullName>
    </submittedName>
</protein>
<accession>A0A840BKQ0</accession>
<evidence type="ECO:0000259" key="5">
    <source>
        <dbReference type="PROSITE" id="PS50931"/>
    </source>
</evidence>
<dbReference type="SUPFAM" id="SSF53850">
    <property type="entry name" value="Periplasmic binding protein-like II"/>
    <property type="match status" value="1"/>
</dbReference>
<comment type="similarity">
    <text evidence="1">Belongs to the LysR transcriptional regulatory family.</text>
</comment>
<dbReference type="InterPro" id="IPR058163">
    <property type="entry name" value="LysR-type_TF_proteobact-type"/>
</dbReference>
<dbReference type="CDD" id="cd08422">
    <property type="entry name" value="PBP2_CrgA_like"/>
    <property type="match status" value="1"/>
</dbReference>
<dbReference type="Gene3D" id="3.40.190.290">
    <property type="match status" value="1"/>
</dbReference>